<dbReference type="PANTHER" id="PTHR45436:SF14">
    <property type="entry name" value="SENSOR PROTEIN QSEC"/>
    <property type="match status" value="1"/>
</dbReference>
<evidence type="ECO:0000259" key="15">
    <source>
        <dbReference type="PROSITE" id="PS50885"/>
    </source>
</evidence>
<organism evidence="16 17">
    <name type="scientific">Nitrogeniibacter mangrovi</name>
    <dbReference type="NCBI Taxonomy" id="2016596"/>
    <lineage>
        <taxon>Bacteria</taxon>
        <taxon>Pseudomonadati</taxon>
        <taxon>Pseudomonadota</taxon>
        <taxon>Betaproteobacteria</taxon>
        <taxon>Rhodocyclales</taxon>
        <taxon>Zoogloeaceae</taxon>
        <taxon>Nitrogeniibacter</taxon>
    </lineage>
</organism>
<evidence type="ECO:0000256" key="4">
    <source>
        <dbReference type="ARBA" id="ARBA00022553"/>
    </source>
</evidence>
<dbReference type="Gene3D" id="1.10.287.130">
    <property type="match status" value="1"/>
</dbReference>
<evidence type="ECO:0000313" key="17">
    <source>
        <dbReference type="Proteomes" id="UP000501991"/>
    </source>
</evidence>
<evidence type="ECO:0000256" key="12">
    <source>
        <dbReference type="ARBA" id="ARBA00023136"/>
    </source>
</evidence>
<dbReference type="Pfam" id="PF00512">
    <property type="entry name" value="HisKA"/>
    <property type="match status" value="1"/>
</dbReference>
<name>A0A6C1B813_9RHOO</name>
<keyword evidence="4" id="KW-0597">Phosphoprotein</keyword>
<evidence type="ECO:0000256" key="11">
    <source>
        <dbReference type="ARBA" id="ARBA00023012"/>
    </source>
</evidence>
<evidence type="ECO:0000256" key="3">
    <source>
        <dbReference type="ARBA" id="ARBA00012438"/>
    </source>
</evidence>
<dbReference type="Proteomes" id="UP000501991">
    <property type="component" value="Chromosome"/>
</dbReference>
<accession>A0A6C1B813</accession>
<dbReference type="PROSITE" id="PS50885">
    <property type="entry name" value="HAMP"/>
    <property type="match status" value="1"/>
</dbReference>
<dbReference type="InterPro" id="IPR036890">
    <property type="entry name" value="HATPase_C_sf"/>
</dbReference>
<dbReference type="SUPFAM" id="SSF47384">
    <property type="entry name" value="Homodimeric domain of signal transducing histidine kinase"/>
    <property type="match status" value="1"/>
</dbReference>
<protein>
    <recommendedName>
        <fullName evidence="3">histidine kinase</fullName>
        <ecNumber evidence="3">2.7.13.3</ecNumber>
    </recommendedName>
</protein>
<evidence type="ECO:0000313" key="16">
    <source>
        <dbReference type="EMBL" id="QID18460.1"/>
    </source>
</evidence>
<dbReference type="Pfam" id="PF02518">
    <property type="entry name" value="HATPase_c"/>
    <property type="match status" value="1"/>
</dbReference>
<dbReference type="Pfam" id="PF08521">
    <property type="entry name" value="2CSK_N"/>
    <property type="match status" value="1"/>
</dbReference>
<dbReference type="InterPro" id="IPR003660">
    <property type="entry name" value="HAMP_dom"/>
</dbReference>
<dbReference type="InterPro" id="IPR003594">
    <property type="entry name" value="HATPase_dom"/>
</dbReference>
<dbReference type="SMART" id="SM00388">
    <property type="entry name" value="HisKA"/>
    <property type="match status" value="1"/>
</dbReference>
<reference evidence="16 17" key="1">
    <citation type="submission" date="2020-02" db="EMBL/GenBank/DDBJ databases">
        <title>Nitrogenibacter mangrovi gen. nov., sp. nov. isolated from mangrove sediment, a denitrifying betaproteobacterium.</title>
        <authorList>
            <person name="Liao H."/>
            <person name="Tian Y."/>
        </authorList>
    </citation>
    <scope>NUCLEOTIDE SEQUENCE [LARGE SCALE GENOMIC DNA]</scope>
    <source>
        <strain evidence="16 17">M9-3-2</strain>
    </source>
</reference>
<dbReference type="KEGG" id="azq:G3580_12955"/>
<dbReference type="EC" id="2.7.13.3" evidence="3"/>
<keyword evidence="6 13" id="KW-0812">Transmembrane</keyword>
<dbReference type="InterPro" id="IPR004358">
    <property type="entry name" value="Sig_transdc_His_kin-like_C"/>
</dbReference>
<dbReference type="InterPro" id="IPR003661">
    <property type="entry name" value="HisK_dim/P_dom"/>
</dbReference>
<keyword evidence="17" id="KW-1185">Reference proteome</keyword>
<evidence type="ECO:0000256" key="13">
    <source>
        <dbReference type="SAM" id="Phobius"/>
    </source>
</evidence>
<feature type="domain" description="Histidine kinase" evidence="14">
    <location>
        <begin position="237"/>
        <end position="452"/>
    </location>
</feature>
<dbReference type="CDD" id="cd00082">
    <property type="entry name" value="HisKA"/>
    <property type="match status" value="1"/>
</dbReference>
<evidence type="ECO:0000259" key="14">
    <source>
        <dbReference type="PROSITE" id="PS50109"/>
    </source>
</evidence>
<dbReference type="Gene3D" id="1.20.5.1040">
    <property type="entry name" value="Sensor protein qsec"/>
    <property type="match status" value="1"/>
</dbReference>
<evidence type="ECO:0000256" key="5">
    <source>
        <dbReference type="ARBA" id="ARBA00022679"/>
    </source>
</evidence>
<dbReference type="PROSITE" id="PS50109">
    <property type="entry name" value="HIS_KIN"/>
    <property type="match status" value="1"/>
</dbReference>
<feature type="domain" description="HAMP" evidence="15">
    <location>
        <begin position="176"/>
        <end position="229"/>
    </location>
</feature>
<evidence type="ECO:0000256" key="6">
    <source>
        <dbReference type="ARBA" id="ARBA00022692"/>
    </source>
</evidence>
<dbReference type="GO" id="GO:0005886">
    <property type="term" value="C:plasma membrane"/>
    <property type="evidence" value="ECO:0007669"/>
    <property type="project" value="TreeGrafter"/>
</dbReference>
<keyword evidence="7" id="KW-0547">Nucleotide-binding</keyword>
<proteinExistence type="predicted"/>
<dbReference type="InterPro" id="IPR013727">
    <property type="entry name" value="2CSK_N"/>
</dbReference>
<keyword evidence="9" id="KW-0067">ATP-binding</keyword>
<evidence type="ECO:0000256" key="8">
    <source>
        <dbReference type="ARBA" id="ARBA00022777"/>
    </source>
</evidence>
<comment type="subcellular location">
    <subcellularLocation>
        <location evidence="2">Membrane</location>
        <topology evidence="2">Multi-pass membrane protein</topology>
    </subcellularLocation>
</comment>
<gene>
    <name evidence="16" type="ORF">G3580_12955</name>
</gene>
<dbReference type="GO" id="GO:0000155">
    <property type="term" value="F:phosphorelay sensor kinase activity"/>
    <property type="evidence" value="ECO:0007669"/>
    <property type="project" value="InterPro"/>
</dbReference>
<evidence type="ECO:0000256" key="1">
    <source>
        <dbReference type="ARBA" id="ARBA00000085"/>
    </source>
</evidence>
<keyword evidence="12 13" id="KW-0472">Membrane</keyword>
<keyword evidence="5" id="KW-0808">Transferase</keyword>
<evidence type="ECO:0000256" key="10">
    <source>
        <dbReference type="ARBA" id="ARBA00022989"/>
    </source>
</evidence>
<dbReference type="GO" id="GO:0005524">
    <property type="term" value="F:ATP binding"/>
    <property type="evidence" value="ECO:0007669"/>
    <property type="project" value="UniProtKB-KW"/>
</dbReference>
<dbReference type="PRINTS" id="PR00344">
    <property type="entry name" value="BCTRLSENSOR"/>
</dbReference>
<dbReference type="EMBL" id="CP048836">
    <property type="protein sequence ID" value="QID18460.1"/>
    <property type="molecule type" value="Genomic_DNA"/>
</dbReference>
<feature type="transmembrane region" description="Helical" evidence="13">
    <location>
        <begin position="12"/>
        <end position="31"/>
    </location>
</feature>
<dbReference type="InterPro" id="IPR050428">
    <property type="entry name" value="TCS_sensor_his_kinase"/>
</dbReference>
<dbReference type="SMART" id="SM00387">
    <property type="entry name" value="HATPase_c"/>
    <property type="match status" value="1"/>
</dbReference>
<dbReference type="Gene3D" id="3.30.565.10">
    <property type="entry name" value="Histidine kinase-like ATPase, C-terminal domain"/>
    <property type="match status" value="1"/>
</dbReference>
<dbReference type="AlphaFoldDB" id="A0A6C1B813"/>
<sequence>MRRIYSLRQRLVLILVVVVGILWAGAAWLAFRTAHHEADEMFDAQLVQVAETLLALVSVGESEEVAHDMEAHAMRYELPLRYQVWIRENGGERLVLRSPSAPTDPMITHAGFVERRVDHAMWRFLGVTDHDGDLFVVVGQDHAARDNVATEMALHLLMPMGIGLPLMALAVWWVVGRAMRPLDRTAQAVAAMSPETLAPVAGLQHTPREILPLIEAIDRLTGRVEAALENERRFTSDAAHELRTPLAALKVQAQVAARTADPQARERALGQVLAAVDRMGHLVEQLLTLARLEPGAAEQGFGAVDLAAVAETVCARMVPQADARQQTLDLDAVPAWVSGNAVWLEVLARNLVDNALRYTPHGGRVTVHVGREGQQICLRVADSGPGLSADESERLRGRFSRGEVQDVEGVGLGLSIIERVAQLHGGTLAFGPGLARDDGHGLAVTVCLPEGGQPAS</sequence>
<dbReference type="RefSeq" id="WP_173766136.1">
    <property type="nucleotide sequence ID" value="NZ_CP048836.1"/>
</dbReference>
<evidence type="ECO:0000256" key="2">
    <source>
        <dbReference type="ARBA" id="ARBA00004141"/>
    </source>
</evidence>
<dbReference type="InterPro" id="IPR005467">
    <property type="entry name" value="His_kinase_dom"/>
</dbReference>
<feature type="transmembrane region" description="Helical" evidence="13">
    <location>
        <begin position="156"/>
        <end position="175"/>
    </location>
</feature>
<keyword evidence="10 13" id="KW-1133">Transmembrane helix</keyword>
<dbReference type="SUPFAM" id="SSF55874">
    <property type="entry name" value="ATPase domain of HSP90 chaperone/DNA topoisomerase II/histidine kinase"/>
    <property type="match status" value="1"/>
</dbReference>
<keyword evidence="8 16" id="KW-0418">Kinase</keyword>
<dbReference type="CDD" id="cd00075">
    <property type="entry name" value="HATPase"/>
    <property type="match status" value="1"/>
</dbReference>
<keyword evidence="11" id="KW-0902">Two-component regulatory system</keyword>
<dbReference type="PANTHER" id="PTHR45436">
    <property type="entry name" value="SENSOR HISTIDINE KINASE YKOH"/>
    <property type="match status" value="1"/>
</dbReference>
<dbReference type="InterPro" id="IPR036097">
    <property type="entry name" value="HisK_dim/P_sf"/>
</dbReference>
<evidence type="ECO:0000256" key="7">
    <source>
        <dbReference type="ARBA" id="ARBA00022741"/>
    </source>
</evidence>
<comment type="catalytic activity">
    <reaction evidence="1">
        <text>ATP + protein L-histidine = ADP + protein N-phospho-L-histidine.</text>
        <dbReference type="EC" id="2.7.13.3"/>
    </reaction>
</comment>
<evidence type="ECO:0000256" key="9">
    <source>
        <dbReference type="ARBA" id="ARBA00022840"/>
    </source>
</evidence>